<dbReference type="AlphaFoldDB" id="A0AAD6U964"/>
<keyword evidence="3" id="KW-0175">Coiled coil</keyword>
<dbReference type="InterPro" id="IPR000184">
    <property type="entry name" value="Bac_surfAg_D15"/>
</dbReference>
<keyword evidence="2" id="KW-0472">Membrane</keyword>
<evidence type="ECO:0000313" key="6">
    <source>
        <dbReference type="EMBL" id="KAJ7089335.1"/>
    </source>
</evidence>
<keyword evidence="7" id="KW-1185">Reference proteome</keyword>
<dbReference type="EMBL" id="JARJCN010000024">
    <property type="protein sequence ID" value="KAJ7089335.1"/>
    <property type="molecule type" value="Genomic_DNA"/>
</dbReference>
<evidence type="ECO:0000256" key="4">
    <source>
        <dbReference type="SAM" id="MobiDB-lite"/>
    </source>
</evidence>
<evidence type="ECO:0000256" key="1">
    <source>
        <dbReference type="ARBA" id="ARBA00004370"/>
    </source>
</evidence>
<protein>
    <recommendedName>
        <fullName evidence="5">Bacterial surface antigen (D15) domain-containing protein</fullName>
    </recommendedName>
</protein>
<comment type="subcellular location">
    <subcellularLocation>
        <location evidence="1">Membrane</location>
    </subcellularLocation>
</comment>
<reference evidence="6" key="1">
    <citation type="submission" date="2023-03" db="EMBL/GenBank/DDBJ databases">
        <title>Massive genome expansion in bonnet fungi (Mycena s.s.) driven by repeated elements and novel gene families across ecological guilds.</title>
        <authorList>
            <consortium name="Lawrence Berkeley National Laboratory"/>
            <person name="Harder C.B."/>
            <person name="Miyauchi S."/>
            <person name="Viragh M."/>
            <person name="Kuo A."/>
            <person name="Thoen E."/>
            <person name="Andreopoulos B."/>
            <person name="Lu D."/>
            <person name="Skrede I."/>
            <person name="Drula E."/>
            <person name="Henrissat B."/>
            <person name="Morin E."/>
            <person name="Kohler A."/>
            <person name="Barry K."/>
            <person name="LaButti K."/>
            <person name="Morin E."/>
            <person name="Salamov A."/>
            <person name="Lipzen A."/>
            <person name="Mereny Z."/>
            <person name="Hegedus B."/>
            <person name="Baldrian P."/>
            <person name="Stursova M."/>
            <person name="Weitz H."/>
            <person name="Taylor A."/>
            <person name="Grigoriev I.V."/>
            <person name="Nagy L.G."/>
            <person name="Martin F."/>
            <person name="Kauserud H."/>
        </authorList>
    </citation>
    <scope>NUCLEOTIDE SEQUENCE</scope>
    <source>
        <strain evidence="6">CBHHK173m</strain>
    </source>
</reference>
<dbReference type="Pfam" id="PF01103">
    <property type="entry name" value="Omp85"/>
    <property type="match status" value="1"/>
</dbReference>
<evidence type="ECO:0000256" key="3">
    <source>
        <dbReference type="SAM" id="Coils"/>
    </source>
</evidence>
<gene>
    <name evidence="6" type="ORF">B0H15DRAFT_840402</name>
</gene>
<comment type="caution">
    <text evidence="6">The sequence shown here is derived from an EMBL/GenBank/DDBJ whole genome shotgun (WGS) entry which is preliminary data.</text>
</comment>
<name>A0AAD6U964_9AGAR</name>
<evidence type="ECO:0000259" key="5">
    <source>
        <dbReference type="Pfam" id="PF01103"/>
    </source>
</evidence>
<accession>A0AAD6U964</accession>
<dbReference type="GO" id="GO:0019867">
    <property type="term" value="C:outer membrane"/>
    <property type="evidence" value="ECO:0007669"/>
    <property type="project" value="InterPro"/>
</dbReference>
<feature type="region of interest" description="Disordered" evidence="4">
    <location>
        <begin position="1"/>
        <end position="20"/>
    </location>
</feature>
<evidence type="ECO:0000313" key="7">
    <source>
        <dbReference type="Proteomes" id="UP001222325"/>
    </source>
</evidence>
<sequence>MDEEKAQSRYSRSREDLERERDLERIRHLQQESQRKLLQLQQESERLSRFVETKHLSSPSPVRDDRHEQWLPLHNPQVQWSQWDFGPDEHDFERIWQWQQQTLEKLHGLVREAFEPNETGFEQSRHGQQGLQDSTKHGGYTIIELLGLKREKPREETQQLKWNWQHIGRNILRRGSEPAEDDKPYERHLERIRQLRQDSERISKELRALEEDAPVLTKEFDTHSRVSSLDFDRTPRACPTLTLAALYAPGATMLREYNASFNVPLAVSHRTYGGLQLFGIEHDHSSFASCTESLRGARALVKSGTMTGGLHEWAYEAVERNLDAKPGASLSIHQAAGQTFKSAISHSYTLDLRDPDSLSGVYLKRVDELAGLGGGTSFYKSEMHMMAGRRISRGTSISVGLRSGLLWGLQGPPHFSDRFRLGAPFRSSGPRDNVDAVGGDVYWDAALGLVTPIPGKPEWPLRAHAWVTAARLDRLNRLGDAPLSALVTRPLVATGVGLTFTPYKNFRLSIGTPVSMLPCTGEDSKQFRQGWPHGVHADNTQWSMLPFPFVFEMEFGR</sequence>
<feature type="domain" description="Bacterial surface antigen (D15)" evidence="5">
    <location>
        <begin position="332"/>
        <end position="515"/>
    </location>
</feature>
<evidence type="ECO:0000256" key="2">
    <source>
        <dbReference type="ARBA" id="ARBA00023136"/>
    </source>
</evidence>
<feature type="coiled-coil region" evidence="3">
    <location>
        <begin position="185"/>
        <end position="219"/>
    </location>
</feature>
<organism evidence="6 7">
    <name type="scientific">Mycena belliarum</name>
    <dbReference type="NCBI Taxonomy" id="1033014"/>
    <lineage>
        <taxon>Eukaryota</taxon>
        <taxon>Fungi</taxon>
        <taxon>Dikarya</taxon>
        <taxon>Basidiomycota</taxon>
        <taxon>Agaricomycotina</taxon>
        <taxon>Agaricomycetes</taxon>
        <taxon>Agaricomycetidae</taxon>
        <taxon>Agaricales</taxon>
        <taxon>Marasmiineae</taxon>
        <taxon>Mycenaceae</taxon>
        <taxon>Mycena</taxon>
    </lineage>
</organism>
<proteinExistence type="predicted"/>
<dbReference type="Proteomes" id="UP001222325">
    <property type="component" value="Unassembled WGS sequence"/>
</dbReference>
<dbReference type="Gene3D" id="2.40.160.50">
    <property type="entry name" value="membrane protein fhac: a member of the omp85/tpsb transporter family"/>
    <property type="match status" value="1"/>
</dbReference>